<dbReference type="PIRSF" id="PIRSF016578">
    <property type="entry name" value="HsaA"/>
    <property type="match status" value="1"/>
</dbReference>
<reference evidence="4 5" key="1">
    <citation type="submission" date="2012-11" db="EMBL/GenBank/DDBJ databases">
        <title>Whole genome sequence of Gluconacetobacter europaeus NBRC3261.</title>
        <authorList>
            <person name="Azuma Y."/>
            <person name="Higashiura N."/>
            <person name="Hirakawa H."/>
            <person name="Matsushita K."/>
        </authorList>
    </citation>
    <scope>NUCLEOTIDE SEQUENCE [LARGE SCALE GENOMIC DNA]</scope>
    <source>
        <strain evidence="4 5">NBRC 3261</strain>
    </source>
</reference>
<evidence type="ECO:0000256" key="1">
    <source>
        <dbReference type="ARBA" id="ARBA00023002"/>
    </source>
</evidence>
<keyword evidence="1" id="KW-0560">Oxidoreductase</keyword>
<dbReference type="InterPro" id="IPR037069">
    <property type="entry name" value="AcylCoA_DH/ox_N_sf"/>
</dbReference>
<dbReference type="Pfam" id="PF02771">
    <property type="entry name" value="Acyl-CoA_dh_N"/>
    <property type="match status" value="1"/>
</dbReference>
<comment type="caution">
    <text evidence="4">The sequence shown here is derived from an EMBL/GenBank/DDBJ whole genome shotgun (WGS) entry which is preliminary data.</text>
</comment>
<dbReference type="AlphaFoldDB" id="A0A0D6PVR1"/>
<dbReference type="InterPro" id="IPR013107">
    <property type="entry name" value="Acyl-CoA_DH_C"/>
</dbReference>
<feature type="domain" description="Acyl-CoA dehydrogenase C-terminal" evidence="3">
    <location>
        <begin position="259"/>
        <end position="391"/>
    </location>
</feature>
<evidence type="ECO:0000313" key="4">
    <source>
        <dbReference type="EMBL" id="GAN95118.1"/>
    </source>
</evidence>
<dbReference type="SUPFAM" id="SSF56645">
    <property type="entry name" value="Acyl-CoA dehydrogenase NM domain-like"/>
    <property type="match status" value="1"/>
</dbReference>
<dbReference type="GO" id="GO:0008470">
    <property type="term" value="F:3-methylbutanoyl-CoA dehydrogenase activity"/>
    <property type="evidence" value="ECO:0007669"/>
    <property type="project" value="TreeGrafter"/>
</dbReference>
<dbReference type="GO" id="GO:0006552">
    <property type="term" value="P:L-leucine catabolic process"/>
    <property type="evidence" value="ECO:0007669"/>
    <property type="project" value="TreeGrafter"/>
</dbReference>
<dbReference type="InterPro" id="IPR036250">
    <property type="entry name" value="AcylCo_DH-like_C"/>
</dbReference>
<dbReference type="Pfam" id="PF08028">
    <property type="entry name" value="Acyl-CoA_dh_2"/>
    <property type="match status" value="1"/>
</dbReference>
<dbReference type="NCBIfam" id="TIGR04022">
    <property type="entry name" value="sulfur_SfnB"/>
    <property type="match status" value="1"/>
</dbReference>
<organism evidence="4 5">
    <name type="scientific">Komagataeibacter europaeus NBRC 3261</name>
    <dbReference type="NCBI Taxonomy" id="1234669"/>
    <lineage>
        <taxon>Bacteria</taxon>
        <taxon>Pseudomonadati</taxon>
        <taxon>Pseudomonadota</taxon>
        <taxon>Alphaproteobacteria</taxon>
        <taxon>Acetobacterales</taxon>
        <taxon>Acetobacteraceae</taxon>
        <taxon>Komagataeibacter</taxon>
    </lineage>
</organism>
<evidence type="ECO:0000313" key="5">
    <source>
        <dbReference type="Proteomes" id="UP000032675"/>
    </source>
</evidence>
<dbReference type="SUPFAM" id="SSF47203">
    <property type="entry name" value="Acyl-CoA dehydrogenase C-terminal domain-like"/>
    <property type="match status" value="1"/>
</dbReference>
<dbReference type="EMBL" id="BANI01000010">
    <property type="protein sequence ID" value="GAN95118.1"/>
    <property type="molecule type" value="Genomic_DNA"/>
</dbReference>
<accession>A0A0D6PVR1</accession>
<dbReference type="InterPro" id="IPR009100">
    <property type="entry name" value="AcylCoA_DH/oxidase_NM_dom_sf"/>
</dbReference>
<dbReference type="Gene3D" id="1.10.540.10">
    <property type="entry name" value="Acyl-CoA dehydrogenase/oxidase, N-terminal domain"/>
    <property type="match status" value="1"/>
</dbReference>
<sequence length="416" mass="44752">MTHTEFVGTGETDVPPFPLPPAGVPVIANDDAALRIAAEVARQIAPGAAKRDHENRFPARELDIFSGSGLWGITVPRAYGGAAVSYRTLGQVIRLIAKADSAVAQLSQNHFATIASLVSCASPEQARDLFALVLKGYRFGNAFSERGIRHVGALKTRFQITGDTVTLNGVKHYCTGALSAHLVQIVALDEDGHSHLAIAERHAPGLNVINDWSAFGQKGTASGTVQLTDVQVPRNRVIPVWKAYRPDAPFADSAISQFIQAAIDAGLADAAIDATIDLVHTRARAWIDSGQEKASDDPYTIQMVGALKIRLNAGLALLDRAGDAIDHAVSTPRAQSVATAQIETAQAKVLTTESAMEATNRLFELAGASATDRKLNLDYLWRNARTHTLHDPVRWKYAIVGNYYLNHALPPLHAWS</sequence>
<dbReference type="PANTHER" id="PTHR43884:SF12">
    <property type="entry name" value="ISOVALERYL-COA DEHYDROGENASE, MITOCHONDRIAL-RELATED"/>
    <property type="match status" value="1"/>
</dbReference>
<dbReference type="PANTHER" id="PTHR43884">
    <property type="entry name" value="ACYL-COA DEHYDROGENASE"/>
    <property type="match status" value="1"/>
</dbReference>
<feature type="domain" description="Acyl-CoA dehydrogenase/oxidase N-terminal" evidence="2">
    <location>
        <begin position="39"/>
        <end position="131"/>
    </location>
</feature>
<dbReference type="Gene3D" id="1.20.140.10">
    <property type="entry name" value="Butyryl-CoA Dehydrogenase, subunit A, domain 3"/>
    <property type="match status" value="1"/>
</dbReference>
<dbReference type="RefSeq" id="WP_048849522.1">
    <property type="nucleotide sequence ID" value="NZ_BANI01000010.1"/>
</dbReference>
<proteinExistence type="predicted"/>
<name>A0A0D6PVR1_KOMEU</name>
<evidence type="ECO:0000259" key="2">
    <source>
        <dbReference type="Pfam" id="PF02771"/>
    </source>
</evidence>
<dbReference type="GO" id="GO:0050660">
    <property type="term" value="F:flavin adenine dinucleotide binding"/>
    <property type="evidence" value="ECO:0007669"/>
    <property type="project" value="InterPro"/>
</dbReference>
<evidence type="ECO:0000259" key="3">
    <source>
        <dbReference type="Pfam" id="PF08028"/>
    </source>
</evidence>
<protein>
    <submittedName>
        <fullName evidence="4">Acyl-CoA dehydrogenase</fullName>
    </submittedName>
</protein>
<dbReference type="Proteomes" id="UP000032675">
    <property type="component" value="Unassembled WGS sequence"/>
</dbReference>
<dbReference type="InterPro" id="IPR023922">
    <property type="entry name" value="S04_starv_induced_SfnB"/>
</dbReference>
<dbReference type="InterPro" id="IPR046373">
    <property type="entry name" value="Acyl-CoA_Oxase/DH_mid-dom_sf"/>
</dbReference>
<dbReference type="Gene3D" id="2.40.110.10">
    <property type="entry name" value="Butyryl-CoA Dehydrogenase, subunit A, domain 2"/>
    <property type="match status" value="1"/>
</dbReference>
<gene>
    <name evidence="4" type="ORF">Geu3261_0010_054</name>
</gene>
<dbReference type="InterPro" id="IPR013786">
    <property type="entry name" value="AcylCoA_DH/ox_N"/>
</dbReference>